<protein>
    <submittedName>
        <fullName evidence="2">Uncharacterized protein</fullName>
    </submittedName>
</protein>
<proteinExistence type="predicted"/>
<comment type="caution">
    <text evidence="2">The sequence shown here is derived from an EMBL/GenBank/DDBJ whole genome shotgun (WGS) entry which is preliminary data.</text>
</comment>
<feature type="chain" id="PRO_5021331211" evidence="1">
    <location>
        <begin position="25"/>
        <end position="123"/>
    </location>
</feature>
<keyword evidence="3" id="KW-1185">Reference proteome</keyword>
<gene>
    <name evidence="2" type="ORF">E4L96_19310</name>
</gene>
<evidence type="ECO:0000313" key="3">
    <source>
        <dbReference type="Proteomes" id="UP000298438"/>
    </source>
</evidence>
<name>A0A4Y9RXS3_9BURK</name>
<accession>A0A4Y9RXS3</accession>
<dbReference type="RefSeq" id="WP_135208846.1">
    <property type="nucleotide sequence ID" value="NZ_SPVF01000247.1"/>
</dbReference>
<keyword evidence="1" id="KW-0732">Signal</keyword>
<organism evidence="2 3">
    <name type="scientific">Zemynaea arenosa</name>
    <dbReference type="NCBI Taxonomy" id="2561931"/>
    <lineage>
        <taxon>Bacteria</taxon>
        <taxon>Pseudomonadati</taxon>
        <taxon>Pseudomonadota</taxon>
        <taxon>Betaproteobacteria</taxon>
        <taxon>Burkholderiales</taxon>
        <taxon>Oxalobacteraceae</taxon>
        <taxon>Telluria group</taxon>
        <taxon>Zemynaea</taxon>
    </lineage>
</organism>
<reference evidence="2 3" key="1">
    <citation type="submission" date="2019-03" db="EMBL/GenBank/DDBJ databases">
        <title>Draft Genome Sequence of Massilia arenosa sp. nov., a Novel Massilia Species Isolated from a Sandy-loam Maize Soil.</title>
        <authorList>
            <person name="Raths R."/>
            <person name="Peta V."/>
            <person name="Bucking H."/>
        </authorList>
    </citation>
    <scope>NUCLEOTIDE SEQUENCE [LARGE SCALE GENOMIC DNA]</scope>
    <source>
        <strain evidence="2 3">MC02</strain>
    </source>
</reference>
<evidence type="ECO:0000256" key="1">
    <source>
        <dbReference type="SAM" id="SignalP"/>
    </source>
</evidence>
<feature type="signal peptide" evidence="1">
    <location>
        <begin position="1"/>
        <end position="24"/>
    </location>
</feature>
<sequence>MVRFAKALACFALPLLTLSAWAQAAPPAYGKYGCVSSKFKASTGMYEYTPRGSFTLSAGGAYSYLGFEKPSTGKFSVDAATGKISFTGGYLDKGEATPIKGDVNRFYLVTPTLLEHRWTCALK</sequence>
<evidence type="ECO:0000313" key="2">
    <source>
        <dbReference type="EMBL" id="TFW13762.1"/>
    </source>
</evidence>
<dbReference type="AlphaFoldDB" id="A0A4Y9RXS3"/>
<dbReference type="OrthoDB" id="664988at2"/>
<dbReference type="EMBL" id="SPVF01000247">
    <property type="protein sequence ID" value="TFW13762.1"/>
    <property type="molecule type" value="Genomic_DNA"/>
</dbReference>
<dbReference type="Proteomes" id="UP000298438">
    <property type="component" value="Unassembled WGS sequence"/>
</dbReference>